<dbReference type="Proteomes" id="UP000247498">
    <property type="component" value="Unassembled WGS sequence"/>
</dbReference>
<reference evidence="2 3" key="1">
    <citation type="journal article" date="2018" name="Sci. Rep.">
        <title>Raphidocelis subcapitata (=Pseudokirchneriella subcapitata) provides an insight into genome evolution and environmental adaptations in the Sphaeropleales.</title>
        <authorList>
            <person name="Suzuki S."/>
            <person name="Yamaguchi H."/>
            <person name="Nakajima N."/>
            <person name="Kawachi M."/>
        </authorList>
    </citation>
    <scope>NUCLEOTIDE SEQUENCE [LARGE SCALE GENOMIC DNA]</scope>
    <source>
        <strain evidence="2 3">NIES-35</strain>
    </source>
</reference>
<organism evidence="2 3">
    <name type="scientific">Raphidocelis subcapitata</name>
    <dbReference type="NCBI Taxonomy" id="307507"/>
    <lineage>
        <taxon>Eukaryota</taxon>
        <taxon>Viridiplantae</taxon>
        <taxon>Chlorophyta</taxon>
        <taxon>core chlorophytes</taxon>
        <taxon>Chlorophyceae</taxon>
        <taxon>CS clade</taxon>
        <taxon>Sphaeropleales</taxon>
        <taxon>Selenastraceae</taxon>
        <taxon>Raphidocelis</taxon>
    </lineage>
</organism>
<evidence type="ECO:0000313" key="3">
    <source>
        <dbReference type="Proteomes" id="UP000247498"/>
    </source>
</evidence>
<gene>
    <name evidence="2" type="ORF">Rsub_11670</name>
</gene>
<evidence type="ECO:0000256" key="1">
    <source>
        <dbReference type="SAM" id="MobiDB-lite"/>
    </source>
</evidence>
<dbReference type="InParanoid" id="A0A2V0PFV7"/>
<feature type="compositionally biased region" description="Gly residues" evidence="1">
    <location>
        <begin position="373"/>
        <end position="385"/>
    </location>
</feature>
<dbReference type="AlphaFoldDB" id="A0A2V0PFV7"/>
<comment type="caution">
    <text evidence="2">The sequence shown here is derived from an EMBL/GenBank/DDBJ whole genome shotgun (WGS) entry which is preliminary data.</text>
</comment>
<keyword evidence="3" id="KW-1185">Reference proteome</keyword>
<dbReference type="EMBL" id="BDRX01000131">
    <property type="protein sequence ID" value="GBF98676.1"/>
    <property type="molecule type" value="Genomic_DNA"/>
</dbReference>
<feature type="compositionally biased region" description="Low complexity" evidence="1">
    <location>
        <begin position="70"/>
        <end position="84"/>
    </location>
</feature>
<sequence length="435" mass="43799">MAALPAWRAHTLRVSRREWPPAAAPTRPRIRSDPCRAAAPGEGSDRAAAGPAPRGAAAGSGGADAEQRRQQVQPQQVQQQQEQQRQQEYEALLERVLAVPRERLPAFVEAEREALTTGFLAHLAGGSGAAGRATALGGASALRSSGAGAGGSGSGRDGAALAELAALLTALKEAADWEASKRLLPSAAASLAAANLAAWREAHPGKALPEVAPGVSLEDVYKAGEREEIKLQRSGRLGGASAGSALGSFASRGPGAAFAGQASAAMERVRARLMGYGDDGDGDDAGGSAGSSAGGTRSAAHRVLAALLTQCWSREERAQALSEACMPPGLLVDEATRLHLVTSPAALLAAIQAERGRLARDGAVAGTSSNSGSGSGSPGDGGGSPGSDAIPAVLPSGEAAADALEALAEDVAGYNAAVYSRLSPLERYGAGPRWP</sequence>
<accession>A0A2V0PFV7</accession>
<name>A0A2V0PFV7_9CHLO</name>
<feature type="region of interest" description="Disordered" evidence="1">
    <location>
        <begin position="363"/>
        <end position="394"/>
    </location>
</feature>
<proteinExistence type="predicted"/>
<feature type="region of interest" description="Disordered" evidence="1">
    <location>
        <begin position="1"/>
        <end position="84"/>
    </location>
</feature>
<protein>
    <submittedName>
        <fullName evidence="2">Uncharacterized protein</fullName>
    </submittedName>
</protein>
<evidence type="ECO:0000313" key="2">
    <source>
        <dbReference type="EMBL" id="GBF98676.1"/>
    </source>
</evidence>
<dbReference type="OrthoDB" id="538515at2759"/>
<feature type="compositionally biased region" description="Low complexity" evidence="1">
    <location>
        <begin position="46"/>
        <end position="57"/>
    </location>
</feature>